<accession>A0A0R0JXK5</accession>
<gene>
    <name evidence="1" type="ORF">GLYMA_05G182400</name>
</gene>
<dbReference type="EMBL" id="CM000838">
    <property type="protein sequence ID" value="KRH59414.1"/>
    <property type="molecule type" value="Genomic_DNA"/>
</dbReference>
<reference evidence="1 2" key="1">
    <citation type="journal article" date="2010" name="Nature">
        <title>Genome sequence of the palaeopolyploid soybean.</title>
        <authorList>
            <person name="Schmutz J."/>
            <person name="Cannon S.B."/>
            <person name="Schlueter J."/>
            <person name="Ma J."/>
            <person name="Mitros T."/>
            <person name="Nelson W."/>
            <person name="Hyten D.L."/>
            <person name="Song Q."/>
            <person name="Thelen J.J."/>
            <person name="Cheng J."/>
            <person name="Xu D."/>
            <person name="Hellsten U."/>
            <person name="May G.D."/>
            <person name="Yu Y."/>
            <person name="Sakurai T."/>
            <person name="Umezawa T."/>
            <person name="Bhattacharyya M.K."/>
            <person name="Sandhu D."/>
            <person name="Valliyodan B."/>
            <person name="Lindquist E."/>
            <person name="Peto M."/>
            <person name="Grant D."/>
            <person name="Shu S."/>
            <person name="Goodstein D."/>
            <person name="Barry K."/>
            <person name="Futrell-Griggs M."/>
            <person name="Abernathy B."/>
            <person name="Du J."/>
            <person name="Tian Z."/>
            <person name="Zhu L."/>
            <person name="Gill N."/>
            <person name="Joshi T."/>
            <person name="Libault M."/>
            <person name="Sethuraman A."/>
            <person name="Zhang X.-C."/>
            <person name="Shinozaki K."/>
            <person name="Nguyen H.T."/>
            <person name="Wing R.A."/>
            <person name="Cregan P."/>
            <person name="Specht J."/>
            <person name="Grimwood J."/>
            <person name="Rokhsar D."/>
            <person name="Stacey G."/>
            <person name="Shoemaker R.C."/>
            <person name="Jackson S.A."/>
        </authorList>
    </citation>
    <scope>NUCLEOTIDE SEQUENCE</scope>
    <source>
        <strain evidence="2">cv. Williams 82</strain>
        <tissue evidence="1">Callus</tissue>
    </source>
</reference>
<evidence type="ECO:0000313" key="1">
    <source>
        <dbReference type="EMBL" id="KRH59414.1"/>
    </source>
</evidence>
<reference evidence="2" key="2">
    <citation type="submission" date="2018-02" db="UniProtKB">
        <authorList>
            <consortium name="EnsemblPlants"/>
        </authorList>
    </citation>
    <scope>IDENTIFICATION</scope>
    <source>
        <strain evidence="2">Williams 82</strain>
    </source>
</reference>
<reference evidence="1" key="3">
    <citation type="submission" date="2018-07" db="EMBL/GenBank/DDBJ databases">
        <title>WGS assembly of Glycine max.</title>
        <authorList>
            <person name="Schmutz J."/>
            <person name="Cannon S."/>
            <person name="Schlueter J."/>
            <person name="Ma J."/>
            <person name="Mitros T."/>
            <person name="Nelson W."/>
            <person name="Hyten D."/>
            <person name="Song Q."/>
            <person name="Thelen J."/>
            <person name="Cheng J."/>
            <person name="Xu D."/>
            <person name="Hellsten U."/>
            <person name="May G."/>
            <person name="Yu Y."/>
            <person name="Sakurai T."/>
            <person name="Umezawa T."/>
            <person name="Bhattacharyya M."/>
            <person name="Sandhu D."/>
            <person name="Valliyodan B."/>
            <person name="Lindquist E."/>
            <person name="Peto M."/>
            <person name="Grant D."/>
            <person name="Shu S."/>
            <person name="Goodstein D."/>
            <person name="Barry K."/>
            <person name="Futrell-Griggs M."/>
            <person name="Abernathy B."/>
            <person name="Du J."/>
            <person name="Tian Z."/>
            <person name="Zhu L."/>
            <person name="Gill N."/>
            <person name="Joshi T."/>
            <person name="Libault M."/>
            <person name="Sethuraman A."/>
            <person name="Zhang X."/>
            <person name="Shinozaki K."/>
            <person name="Nguyen H."/>
            <person name="Wing R."/>
            <person name="Cregan P."/>
            <person name="Specht J."/>
            <person name="Grimwood J."/>
            <person name="Rokhsar D."/>
            <person name="Stacey G."/>
            <person name="Shoemaker R."/>
            <person name="Jackson S."/>
        </authorList>
    </citation>
    <scope>NUCLEOTIDE SEQUENCE</scope>
    <source>
        <tissue evidence="1">Callus</tissue>
    </source>
</reference>
<dbReference type="AlphaFoldDB" id="A0A0R0JXK5"/>
<evidence type="ECO:0000313" key="2">
    <source>
        <dbReference type="EnsemblPlants" id="KRH59414"/>
    </source>
</evidence>
<evidence type="ECO:0000313" key="3">
    <source>
        <dbReference type="Proteomes" id="UP000008827"/>
    </source>
</evidence>
<proteinExistence type="predicted"/>
<sequence length="78" mass="8720">MDLSAHHLFSNEHFTRCPEVVTASTTRLVSSSPAKPTFLWHHQSCHVPPPSPAIFFNLFTFCQIYSSPVQSRCTSSAI</sequence>
<dbReference type="Proteomes" id="UP000008827">
    <property type="component" value="Chromosome 5"/>
</dbReference>
<keyword evidence="3" id="KW-1185">Reference proteome</keyword>
<dbReference type="EnsemblPlants" id="KRH59414">
    <property type="protein sequence ID" value="KRH59414"/>
    <property type="gene ID" value="GLYMA_05G182400"/>
</dbReference>
<dbReference type="InParanoid" id="A0A0R0JXK5"/>
<dbReference type="Gramene" id="KRH59414">
    <property type="protein sequence ID" value="KRH59414"/>
    <property type="gene ID" value="GLYMA_05G182400"/>
</dbReference>
<name>A0A0R0JXK5_SOYBN</name>
<organism evidence="1">
    <name type="scientific">Glycine max</name>
    <name type="common">Soybean</name>
    <name type="synonym">Glycine hispida</name>
    <dbReference type="NCBI Taxonomy" id="3847"/>
    <lineage>
        <taxon>Eukaryota</taxon>
        <taxon>Viridiplantae</taxon>
        <taxon>Streptophyta</taxon>
        <taxon>Embryophyta</taxon>
        <taxon>Tracheophyta</taxon>
        <taxon>Spermatophyta</taxon>
        <taxon>Magnoliopsida</taxon>
        <taxon>eudicotyledons</taxon>
        <taxon>Gunneridae</taxon>
        <taxon>Pentapetalae</taxon>
        <taxon>rosids</taxon>
        <taxon>fabids</taxon>
        <taxon>Fabales</taxon>
        <taxon>Fabaceae</taxon>
        <taxon>Papilionoideae</taxon>
        <taxon>50 kb inversion clade</taxon>
        <taxon>NPAAA clade</taxon>
        <taxon>indigoferoid/millettioid clade</taxon>
        <taxon>Phaseoleae</taxon>
        <taxon>Glycine</taxon>
        <taxon>Glycine subgen. Soja</taxon>
    </lineage>
</organism>
<protein>
    <submittedName>
        <fullName evidence="1 2">Uncharacterized protein</fullName>
    </submittedName>
</protein>